<accession>A0A1T5MA94</accession>
<keyword evidence="1" id="KW-1133">Transmembrane helix</keyword>
<name>A0A1T5MA94_9BACT</name>
<keyword evidence="1" id="KW-0472">Membrane</keyword>
<dbReference type="OrthoDB" id="794999at2"/>
<dbReference type="RefSeq" id="WP_079689371.1">
    <property type="nucleotide sequence ID" value="NZ_FUZU01000004.1"/>
</dbReference>
<feature type="transmembrane region" description="Helical" evidence="1">
    <location>
        <begin position="6"/>
        <end position="30"/>
    </location>
</feature>
<sequence length="191" mass="21385">MFTSITWEFFVTALVAAIGSYYGITTLLLYHREIIQWIKSSGQQPVAQTESTGIAEPSHAVMGGIQKESTQELRSSVAAAEEIYADTTDEEPETVTSPEASSQDTLLIGSVADLLQEVKTLSQLLAEYKSDKAEGESLFRTLLLRYPHLRSTTYRDAINFYIVDAGRQQFSFDLSSSEVNAWWEEERPSKK</sequence>
<dbReference type="EMBL" id="FUZU01000004">
    <property type="protein sequence ID" value="SKC85152.1"/>
    <property type="molecule type" value="Genomic_DNA"/>
</dbReference>
<protein>
    <submittedName>
        <fullName evidence="2">Uncharacterized protein</fullName>
    </submittedName>
</protein>
<evidence type="ECO:0000256" key="1">
    <source>
        <dbReference type="SAM" id="Phobius"/>
    </source>
</evidence>
<organism evidence="2 3">
    <name type="scientific">Ohtaekwangia koreensis</name>
    <dbReference type="NCBI Taxonomy" id="688867"/>
    <lineage>
        <taxon>Bacteria</taxon>
        <taxon>Pseudomonadati</taxon>
        <taxon>Bacteroidota</taxon>
        <taxon>Cytophagia</taxon>
        <taxon>Cytophagales</taxon>
        <taxon>Fulvivirgaceae</taxon>
        <taxon>Ohtaekwangia</taxon>
    </lineage>
</organism>
<evidence type="ECO:0000313" key="3">
    <source>
        <dbReference type="Proteomes" id="UP000190961"/>
    </source>
</evidence>
<keyword evidence="1" id="KW-0812">Transmembrane</keyword>
<dbReference type="AlphaFoldDB" id="A0A1T5MA94"/>
<evidence type="ECO:0000313" key="2">
    <source>
        <dbReference type="EMBL" id="SKC85152.1"/>
    </source>
</evidence>
<reference evidence="2 3" key="1">
    <citation type="submission" date="2017-02" db="EMBL/GenBank/DDBJ databases">
        <authorList>
            <person name="Peterson S.W."/>
        </authorList>
    </citation>
    <scope>NUCLEOTIDE SEQUENCE [LARGE SCALE GENOMIC DNA]</scope>
    <source>
        <strain evidence="2 3">DSM 25262</strain>
    </source>
</reference>
<gene>
    <name evidence="2" type="ORF">SAMN05660236_4836</name>
</gene>
<proteinExistence type="predicted"/>
<dbReference type="STRING" id="688867.SAMN05660236_4836"/>
<keyword evidence="3" id="KW-1185">Reference proteome</keyword>
<dbReference type="Proteomes" id="UP000190961">
    <property type="component" value="Unassembled WGS sequence"/>
</dbReference>